<dbReference type="InterPro" id="IPR029060">
    <property type="entry name" value="PIN-like_dom_sf"/>
</dbReference>
<dbReference type="RefSeq" id="WP_345738354.1">
    <property type="nucleotide sequence ID" value="NZ_BAABIA010000010.1"/>
</dbReference>
<gene>
    <name evidence="1" type="ORF">GCM10023213_41780</name>
</gene>
<dbReference type="CDD" id="cd18687">
    <property type="entry name" value="PIN_VapC-like"/>
    <property type="match status" value="1"/>
</dbReference>
<comment type="caution">
    <text evidence="1">The sequence shown here is derived from an EMBL/GenBank/DDBJ whole genome shotgun (WGS) entry which is preliminary data.</text>
</comment>
<reference evidence="2" key="1">
    <citation type="journal article" date="2019" name="Int. J. Syst. Evol. Microbiol.">
        <title>The Global Catalogue of Microorganisms (GCM) 10K type strain sequencing project: providing services to taxonomists for standard genome sequencing and annotation.</title>
        <authorList>
            <consortium name="The Broad Institute Genomics Platform"/>
            <consortium name="The Broad Institute Genome Sequencing Center for Infectious Disease"/>
            <person name="Wu L."/>
            <person name="Ma J."/>
        </authorList>
    </citation>
    <scope>NUCLEOTIDE SEQUENCE [LARGE SCALE GENOMIC DNA]</scope>
    <source>
        <strain evidence="2">JCM 18053</strain>
    </source>
</reference>
<name>A0ABP9PM03_9BACT</name>
<accession>A0ABP9PM03</accession>
<keyword evidence="2" id="KW-1185">Reference proteome</keyword>
<evidence type="ECO:0008006" key="3">
    <source>
        <dbReference type="Google" id="ProtNLM"/>
    </source>
</evidence>
<evidence type="ECO:0000313" key="1">
    <source>
        <dbReference type="EMBL" id="GAA5147324.1"/>
    </source>
</evidence>
<dbReference type="EMBL" id="BAABIA010000010">
    <property type="protein sequence ID" value="GAA5147324.1"/>
    <property type="molecule type" value="Genomic_DNA"/>
</dbReference>
<dbReference type="Proteomes" id="UP001499852">
    <property type="component" value="Unassembled WGS sequence"/>
</dbReference>
<proteinExistence type="predicted"/>
<organism evidence="1 2">
    <name type="scientific">Prosthecobacter algae</name>
    <dbReference type="NCBI Taxonomy" id="1144682"/>
    <lineage>
        <taxon>Bacteria</taxon>
        <taxon>Pseudomonadati</taxon>
        <taxon>Verrucomicrobiota</taxon>
        <taxon>Verrucomicrobiia</taxon>
        <taxon>Verrucomicrobiales</taxon>
        <taxon>Verrucomicrobiaceae</taxon>
        <taxon>Prosthecobacter</taxon>
    </lineage>
</organism>
<dbReference type="SUPFAM" id="SSF88723">
    <property type="entry name" value="PIN domain-like"/>
    <property type="match status" value="1"/>
</dbReference>
<evidence type="ECO:0000313" key="2">
    <source>
        <dbReference type="Proteomes" id="UP001499852"/>
    </source>
</evidence>
<sequence length="155" mass="17399">MNPSVYIETTIPSYLVARPSRDVVLAGHQEATREFWTLRKHQFDLYISALVIDEAGSGEPEMAAKRLECLRGLKILNSTDESDALALLLVARLGLPKKAEADAYHIAIAAVYSMDFLLTWNCKHIHNLHMQRRIEETCRKAGFVPPVIGTPDELI</sequence>
<protein>
    <recommendedName>
        <fullName evidence="3">Nucleic acid-binding protein</fullName>
    </recommendedName>
</protein>